<dbReference type="PRINTS" id="PR00105">
    <property type="entry name" value="C5METTRFRASE"/>
</dbReference>
<dbReference type="STRING" id="1802202.A2730_02495"/>
<dbReference type="Proteomes" id="UP000176855">
    <property type="component" value="Unassembled WGS sequence"/>
</dbReference>
<name>A0A1G2HQE7_9BACT</name>
<dbReference type="AlphaFoldDB" id="A0A1G2HQE7"/>
<evidence type="ECO:0000256" key="7">
    <source>
        <dbReference type="RuleBase" id="RU000416"/>
    </source>
</evidence>
<evidence type="ECO:0000256" key="4">
    <source>
        <dbReference type="ARBA" id="ARBA00022691"/>
    </source>
</evidence>
<reference evidence="8 9" key="1">
    <citation type="journal article" date="2016" name="Nat. Commun.">
        <title>Thousands of microbial genomes shed light on interconnected biogeochemical processes in an aquifer system.</title>
        <authorList>
            <person name="Anantharaman K."/>
            <person name="Brown C.T."/>
            <person name="Hug L.A."/>
            <person name="Sharon I."/>
            <person name="Castelle C.J."/>
            <person name="Probst A.J."/>
            <person name="Thomas B.C."/>
            <person name="Singh A."/>
            <person name="Wilkins M.J."/>
            <person name="Karaoz U."/>
            <person name="Brodie E.L."/>
            <person name="Williams K.H."/>
            <person name="Hubbard S.S."/>
            <person name="Banfield J.F."/>
        </authorList>
    </citation>
    <scope>NUCLEOTIDE SEQUENCE [LARGE SCALE GENOMIC DNA]</scope>
</reference>
<evidence type="ECO:0000313" key="9">
    <source>
        <dbReference type="Proteomes" id="UP000176855"/>
    </source>
</evidence>
<sequence>MRFMDFCAGIGGGRLGLENLGLECVGFSEIDKHSERTYREFFGDREKNYGDLMKINPGDLPNFEVMIAGFPCQTFSVMGQRKGMKDDRGQVIYGLIKIMKGKDLPYFILENVKGLVNHNNGNSFRVILDELDKAGYKVYPKVLSSLNHGVPQMRERIYFVGVRKDLVKKGREFRWPDPVKTPKVAEYLIDTSKLEFNERKRSYETFIKFIDNKYNKGLFKVDDLLKQEYLILDTRQSDLRLYNDKVPTLRTGRHGILYVKNGKFRSLSGFEALLLQGFPKRLAEKTKNKINDIYLLSQAGNAMTVSTIESIGKNLLNYIQS</sequence>
<evidence type="ECO:0000313" key="8">
    <source>
        <dbReference type="EMBL" id="OGZ64609.1"/>
    </source>
</evidence>
<comment type="caution">
    <text evidence="8">The sequence shown here is derived from an EMBL/GenBank/DDBJ whole genome shotgun (WGS) entry which is preliminary data.</text>
</comment>
<dbReference type="InterPro" id="IPR001525">
    <property type="entry name" value="C5_MeTfrase"/>
</dbReference>
<dbReference type="GO" id="GO:0032259">
    <property type="term" value="P:methylation"/>
    <property type="evidence" value="ECO:0007669"/>
    <property type="project" value="UniProtKB-KW"/>
</dbReference>
<dbReference type="PANTHER" id="PTHR46098:SF1">
    <property type="entry name" value="TRNA (CYTOSINE(38)-C(5))-METHYLTRANSFERASE"/>
    <property type="match status" value="1"/>
</dbReference>
<dbReference type="Gene3D" id="3.40.50.150">
    <property type="entry name" value="Vaccinia Virus protein VP39"/>
    <property type="match status" value="1"/>
</dbReference>
<dbReference type="Pfam" id="PF00145">
    <property type="entry name" value="DNA_methylase"/>
    <property type="match status" value="1"/>
</dbReference>
<evidence type="ECO:0000256" key="1">
    <source>
        <dbReference type="ARBA" id="ARBA00011975"/>
    </source>
</evidence>
<proteinExistence type="inferred from homology"/>
<evidence type="ECO:0000256" key="5">
    <source>
        <dbReference type="ARBA" id="ARBA00022747"/>
    </source>
</evidence>
<protein>
    <recommendedName>
        <fullName evidence="1">DNA (cytosine-5-)-methyltransferase</fullName>
        <ecNumber evidence="1">2.1.1.37</ecNumber>
    </recommendedName>
</protein>
<dbReference type="InterPro" id="IPR050750">
    <property type="entry name" value="C5-MTase"/>
</dbReference>
<dbReference type="NCBIfam" id="TIGR00675">
    <property type="entry name" value="dcm"/>
    <property type="match status" value="1"/>
</dbReference>
<dbReference type="EMBL" id="MHOO01000004">
    <property type="protein sequence ID" value="OGZ64609.1"/>
    <property type="molecule type" value="Genomic_DNA"/>
</dbReference>
<dbReference type="InterPro" id="IPR029063">
    <property type="entry name" value="SAM-dependent_MTases_sf"/>
</dbReference>
<comment type="similarity">
    <text evidence="6 7">Belongs to the class I-like SAM-binding methyltransferase superfamily. C5-methyltransferase family.</text>
</comment>
<accession>A0A1G2HQE7</accession>
<dbReference type="PROSITE" id="PS51679">
    <property type="entry name" value="SAM_MT_C5"/>
    <property type="match status" value="1"/>
</dbReference>
<organism evidence="8 9">
    <name type="scientific">Candidatus Staskawiczbacteria bacterium RIFCSPHIGHO2_01_FULL_39_25</name>
    <dbReference type="NCBI Taxonomy" id="1802202"/>
    <lineage>
        <taxon>Bacteria</taxon>
        <taxon>Candidatus Staskawicziibacteriota</taxon>
    </lineage>
</organism>
<feature type="active site" evidence="6">
    <location>
        <position position="72"/>
    </location>
</feature>
<evidence type="ECO:0000256" key="3">
    <source>
        <dbReference type="ARBA" id="ARBA00022679"/>
    </source>
</evidence>
<keyword evidence="2 6" id="KW-0489">Methyltransferase</keyword>
<gene>
    <name evidence="8" type="ORF">A2730_02495</name>
</gene>
<keyword evidence="5" id="KW-0680">Restriction system</keyword>
<keyword evidence="3 6" id="KW-0808">Transferase</keyword>
<evidence type="ECO:0000256" key="2">
    <source>
        <dbReference type="ARBA" id="ARBA00022603"/>
    </source>
</evidence>
<dbReference type="EC" id="2.1.1.37" evidence="1"/>
<dbReference type="SUPFAM" id="SSF53335">
    <property type="entry name" value="S-adenosyl-L-methionine-dependent methyltransferases"/>
    <property type="match status" value="1"/>
</dbReference>
<dbReference type="GO" id="GO:0003886">
    <property type="term" value="F:DNA (cytosine-5-)-methyltransferase activity"/>
    <property type="evidence" value="ECO:0007669"/>
    <property type="project" value="UniProtKB-EC"/>
</dbReference>
<keyword evidence="4 6" id="KW-0949">S-adenosyl-L-methionine</keyword>
<dbReference type="PANTHER" id="PTHR46098">
    <property type="entry name" value="TRNA (CYTOSINE(38)-C(5))-METHYLTRANSFERASE"/>
    <property type="match status" value="1"/>
</dbReference>
<dbReference type="Gene3D" id="3.90.120.10">
    <property type="entry name" value="DNA Methylase, subunit A, domain 2"/>
    <property type="match status" value="1"/>
</dbReference>
<dbReference type="GO" id="GO:0009307">
    <property type="term" value="P:DNA restriction-modification system"/>
    <property type="evidence" value="ECO:0007669"/>
    <property type="project" value="UniProtKB-KW"/>
</dbReference>
<evidence type="ECO:0000256" key="6">
    <source>
        <dbReference type="PROSITE-ProRule" id="PRU01016"/>
    </source>
</evidence>